<accession>A0ABW2JC25</accession>
<evidence type="ECO:0000256" key="1">
    <source>
        <dbReference type="ARBA" id="ARBA00004651"/>
    </source>
</evidence>
<keyword evidence="3" id="KW-1003">Cell membrane</keyword>
<dbReference type="CDD" id="cd06261">
    <property type="entry name" value="TM_PBP2"/>
    <property type="match status" value="1"/>
</dbReference>
<evidence type="ECO:0000256" key="2">
    <source>
        <dbReference type="ARBA" id="ARBA00022448"/>
    </source>
</evidence>
<evidence type="ECO:0000256" key="5">
    <source>
        <dbReference type="ARBA" id="ARBA00022989"/>
    </source>
</evidence>
<keyword evidence="10" id="KW-1185">Reference proteome</keyword>
<dbReference type="EMBL" id="JBHTCF010000001">
    <property type="protein sequence ID" value="MFC7303082.1"/>
    <property type="molecule type" value="Genomic_DNA"/>
</dbReference>
<dbReference type="Gene3D" id="1.10.3720.10">
    <property type="entry name" value="MetI-like"/>
    <property type="match status" value="1"/>
</dbReference>
<dbReference type="PANTHER" id="PTHR43227:SF8">
    <property type="entry name" value="DIACETYLCHITOBIOSE UPTAKE SYSTEM PERMEASE PROTEIN DASB"/>
    <property type="match status" value="1"/>
</dbReference>
<evidence type="ECO:0000259" key="8">
    <source>
        <dbReference type="PROSITE" id="PS50928"/>
    </source>
</evidence>
<evidence type="ECO:0000313" key="9">
    <source>
        <dbReference type="EMBL" id="MFC7303082.1"/>
    </source>
</evidence>
<proteinExistence type="inferred from homology"/>
<evidence type="ECO:0000313" key="10">
    <source>
        <dbReference type="Proteomes" id="UP001596523"/>
    </source>
</evidence>
<dbReference type="RefSeq" id="WP_381827058.1">
    <property type="nucleotide sequence ID" value="NZ_JBHTCF010000001.1"/>
</dbReference>
<keyword evidence="4 7" id="KW-0812">Transmembrane</keyword>
<feature type="transmembrane region" description="Helical" evidence="7">
    <location>
        <begin position="251"/>
        <end position="272"/>
    </location>
</feature>
<protein>
    <submittedName>
        <fullName evidence="9">Carbohydrate ABC transporter permease</fullName>
    </submittedName>
</protein>
<keyword evidence="2 7" id="KW-0813">Transport</keyword>
<dbReference type="InterPro" id="IPR050809">
    <property type="entry name" value="UgpAE/MalFG_permease"/>
</dbReference>
<feature type="transmembrane region" description="Helical" evidence="7">
    <location>
        <begin position="63"/>
        <end position="85"/>
    </location>
</feature>
<reference evidence="10" key="1">
    <citation type="journal article" date="2019" name="Int. J. Syst. Evol. Microbiol.">
        <title>The Global Catalogue of Microorganisms (GCM) 10K type strain sequencing project: providing services to taxonomists for standard genome sequencing and annotation.</title>
        <authorList>
            <consortium name="The Broad Institute Genomics Platform"/>
            <consortium name="The Broad Institute Genome Sequencing Center for Infectious Disease"/>
            <person name="Wu L."/>
            <person name="Ma J."/>
        </authorList>
    </citation>
    <scope>NUCLEOTIDE SEQUENCE [LARGE SCALE GENOMIC DNA]</scope>
    <source>
        <strain evidence="10">SYNS20</strain>
    </source>
</reference>
<keyword evidence="5 7" id="KW-1133">Transmembrane helix</keyword>
<dbReference type="Pfam" id="PF00528">
    <property type="entry name" value="BPD_transp_1"/>
    <property type="match status" value="1"/>
</dbReference>
<dbReference type="PROSITE" id="PS50928">
    <property type="entry name" value="ABC_TM1"/>
    <property type="match status" value="1"/>
</dbReference>
<evidence type="ECO:0000256" key="7">
    <source>
        <dbReference type="RuleBase" id="RU363032"/>
    </source>
</evidence>
<dbReference type="InterPro" id="IPR000515">
    <property type="entry name" value="MetI-like"/>
</dbReference>
<evidence type="ECO:0000256" key="3">
    <source>
        <dbReference type="ARBA" id="ARBA00022475"/>
    </source>
</evidence>
<feature type="transmembrane region" description="Helical" evidence="7">
    <location>
        <begin position="97"/>
        <end position="118"/>
    </location>
</feature>
<comment type="similarity">
    <text evidence="7">Belongs to the binding-protein-dependent transport system permease family.</text>
</comment>
<evidence type="ECO:0000256" key="4">
    <source>
        <dbReference type="ARBA" id="ARBA00022692"/>
    </source>
</evidence>
<dbReference type="Proteomes" id="UP001596523">
    <property type="component" value="Unassembled WGS sequence"/>
</dbReference>
<dbReference type="PANTHER" id="PTHR43227">
    <property type="entry name" value="BLL4140 PROTEIN"/>
    <property type="match status" value="1"/>
</dbReference>
<dbReference type="InterPro" id="IPR035906">
    <property type="entry name" value="MetI-like_sf"/>
</dbReference>
<feature type="transmembrane region" description="Helical" evidence="7">
    <location>
        <begin position="145"/>
        <end position="169"/>
    </location>
</feature>
<gene>
    <name evidence="9" type="ORF">ACFQVC_02460</name>
</gene>
<name>A0ABW2JC25_9ACTN</name>
<feature type="domain" description="ABC transmembrane type-1" evidence="8">
    <location>
        <begin position="64"/>
        <end position="272"/>
    </location>
</feature>
<keyword evidence="6 7" id="KW-0472">Membrane</keyword>
<organism evidence="9 10">
    <name type="scientific">Streptomyces monticola</name>
    <dbReference type="NCBI Taxonomy" id="2666263"/>
    <lineage>
        <taxon>Bacteria</taxon>
        <taxon>Bacillati</taxon>
        <taxon>Actinomycetota</taxon>
        <taxon>Actinomycetes</taxon>
        <taxon>Kitasatosporales</taxon>
        <taxon>Streptomycetaceae</taxon>
        <taxon>Streptomyces</taxon>
    </lineage>
</organism>
<dbReference type="SUPFAM" id="SSF161098">
    <property type="entry name" value="MetI-like"/>
    <property type="match status" value="1"/>
</dbReference>
<sequence length="283" mass="30556">MVPFFVLFAAVTLAPLGYAAWMSLFREESSGLGFGGTERVFAGIGNFTEALTDPAFLASFGHIAVYCVLYIPVMIGGALALALLVDSALARAKRFFQIAYFMPHAVPGLIASLIWLYLYTPGLSPVTEALQALGAEWNFFGTDEALFSIVNVSAWQWIGYNMIIFYAGLQAIPRETLEAATVDGAGGIRTALKIKVPMIRSTVVLTLLFTCVGAIQLFDAPKLIQLRATELGEEWSPTMYIFSQAFQGHDYGLAAAASLLLALFAGLLSFVVTKLGNRWKAAA</sequence>
<comment type="caution">
    <text evidence="9">The sequence shown here is derived from an EMBL/GenBank/DDBJ whole genome shotgun (WGS) entry which is preliminary data.</text>
</comment>
<comment type="subcellular location">
    <subcellularLocation>
        <location evidence="1 7">Cell membrane</location>
        <topology evidence="1 7">Multi-pass membrane protein</topology>
    </subcellularLocation>
</comment>
<feature type="transmembrane region" description="Helical" evidence="7">
    <location>
        <begin position="198"/>
        <end position="218"/>
    </location>
</feature>
<evidence type="ECO:0000256" key="6">
    <source>
        <dbReference type="ARBA" id="ARBA00023136"/>
    </source>
</evidence>